<reference evidence="2 3" key="1">
    <citation type="submission" date="2022-02" db="EMBL/GenBank/DDBJ databases">
        <authorList>
            <person name="Min J."/>
        </authorList>
    </citation>
    <scope>NUCLEOTIDE SEQUENCE [LARGE SCALE GENOMIC DNA]</scope>
    <source>
        <strain evidence="2 3">GR10-1</strain>
    </source>
</reference>
<evidence type="ECO:0000313" key="2">
    <source>
        <dbReference type="EMBL" id="MCH5598333.1"/>
    </source>
</evidence>
<dbReference type="EMBL" id="JAKWBL010000001">
    <property type="protein sequence ID" value="MCH5598333.1"/>
    <property type="molecule type" value="Genomic_DNA"/>
</dbReference>
<accession>A0ABS9SIY9</accession>
<feature type="compositionally biased region" description="Basic and acidic residues" evidence="1">
    <location>
        <begin position="24"/>
        <end position="39"/>
    </location>
</feature>
<proteinExistence type="predicted"/>
<gene>
    <name evidence="2" type="ORF">MKP09_10625</name>
</gene>
<name>A0ABS9SIY9_9BACT</name>
<dbReference type="RefSeq" id="WP_240828447.1">
    <property type="nucleotide sequence ID" value="NZ_JAKWBL010000001.1"/>
</dbReference>
<protein>
    <recommendedName>
        <fullName evidence="4">FHA domain-containing protein</fullName>
    </recommendedName>
</protein>
<sequence>MNNWLKKKMQQLSDKLNADDDEPIDKLASKQEPDGSREKHVVKSKASGLENIEELKEVAIGAIINAIKMLGHGNSIVSGLAFHSRFADSSVENVALKALTQDADFIKQIKRTLKSKGINFKENLSVEVLHESALVDKVTQIIDGVGVEVLIPGETLRKIKARVVATEGITWEPEYILEPNGKTYFIGRCKDPKIDNGPKIHNDIAFVGIEEKNEEQYKINSYISRSHANIIFDKELGAFKIYRSRFLNNPSHKIKIYNTGQNDFTGVSLNQSAVPHVLKNGDSICFNDKIVLEFFILDKEAV</sequence>
<comment type="caution">
    <text evidence="2">The sequence shown here is derived from an EMBL/GenBank/DDBJ whole genome shotgun (WGS) entry which is preliminary data.</text>
</comment>
<organism evidence="2 3">
    <name type="scientific">Niabella ginsengisoli</name>
    <dbReference type="NCBI Taxonomy" id="522298"/>
    <lineage>
        <taxon>Bacteria</taxon>
        <taxon>Pseudomonadati</taxon>
        <taxon>Bacteroidota</taxon>
        <taxon>Chitinophagia</taxon>
        <taxon>Chitinophagales</taxon>
        <taxon>Chitinophagaceae</taxon>
        <taxon>Niabella</taxon>
    </lineage>
</organism>
<evidence type="ECO:0008006" key="4">
    <source>
        <dbReference type="Google" id="ProtNLM"/>
    </source>
</evidence>
<feature type="region of interest" description="Disordered" evidence="1">
    <location>
        <begin position="1"/>
        <end position="39"/>
    </location>
</feature>
<evidence type="ECO:0000256" key="1">
    <source>
        <dbReference type="SAM" id="MobiDB-lite"/>
    </source>
</evidence>
<evidence type="ECO:0000313" key="3">
    <source>
        <dbReference type="Proteomes" id="UP001202248"/>
    </source>
</evidence>
<dbReference type="Proteomes" id="UP001202248">
    <property type="component" value="Unassembled WGS sequence"/>
</dbReference>
<keyword evidence="3" id="KW-1185">Reference proteome</keyword>